<dbReference type="EMBL" id="JACU01000006">
    <property type="protein sequence ID" value="KMS54201.1"/>
    <property type="molecule type" value="Genomic_DNA"/>
</dbReference>
<evidence type="ECO:0000259" key="2">
    <source>
        <dbReference type="PROSITE" id="PS50994"/>
    </source>
</evidence>
<dbReference type="OrthoDB" id="525881at2"/>
<dbReference type="Gene3D" id="3.30.420.10">
    <property type="entry name" value="Ribonuclease H-like superfamily/Ribonuclease H"/>
    <property type="match status" value="1"/>
</dbReference>
<dbReference type="RefSeq" id="WP_082699660.1">
    <property type="nucleotide sequence ID" value="NZ_KQ130453.1"/>
</dbReference>
<evidence type="ECO:0000313" key="5">
    <source>
        <dbReference type="Proteomes" id="UP000052268"/>
    </source>
</evidence>
<dbReference type="EMBL" id="JACU01000004">
    <property type="protein sequence ID" value="KMS56101.1"/>
    <property type="molecule type" value="Genomic_DNA"/>
</dbReference>
<proteinExistence type="predicted"/>
<dbReference type="GO" id="GO:0003676">
    <property type="term" value="F:nucleic acid binding"/>
    <property type="evidence" value="ECO:0007669"/>
    <property type="project" value="InterPro"/>
</dbReference>
<feature type="domain" description="Integrase catalytic" evidence="2">
    <location>
        <begin position="128"/>
        <end position="316"/>
    </location>
</feature>
<dbReference type="PROSITE" id="PS50994">
    <property type="entry name" value="INTEGRASE"/>
    <property type="match status" value="1"/>
</dbReference>
<evidence type="ECO:0000313" key="4">
    <source>
        <dbReference type="EMBL" id="KMS56101.1"/>
    </source>
</evidence>
<sequence length="507" mass="57414">MPGRPITDQQQRYYMSLRQKHPQKAAAAMAGFSTSTGYRIEKDPRSPSERRRERRHGGGRPDPLAELWDKEIVPLLESTPGLKPISILGELEQRHPGLDLTPARRTLERRIRLWKAEHGPEREVIFRQNHPPGRQGMSDFFDARDLKVTISGNPTPHLIYHFALVYSGWEHAEVVLGGESFTALACGLQNALWQLGGVPHEHRTDSLSAAFANLEQDAQEDLRTRYAALCADYQMEPTRNNRGIAHENGSIESRHGHLKDRLDQALQLRGTRDFAAIEDWRTFLAQVVGRHNARRRDALRIEAEHLRPLPSRRSCDYDEATVLVTSSGGFVLRKVFYTVPSRLIGHSLRARIFDDRIDLYLAGQPIETLPRGRAPDRGRGGHDHVVNYRHVIHSLRTKPHALANLVYRNKLFPRSEYRRCWDALEGALPKAAACRIMVGLLWLAHDQACEAELAATLTGILDGQGLPDLKDLQERFQRPGNEPVDVVVDIPQPDTYDDLLTAREMAA</sequence>
<gene>
    <name evidence="4" type="ORF">V474_14005</name>
    <name evidence="3" type="ORF">V474_20865</name>
</gene>
<dbReference type="PANTHER" id="PTHR35004">
    <property type="entry name" value="TRANSPOSASE RV3428C-RELATED"/>
    <property type="match status" value="1"/>
</dbReference>
<keyword evidence="5" id="KW-1185">Reference proteome</keyword>
<dbReference type="InterPro" id="IPR012337">
    <property type="entry name" value="RNaseH-like_sf"/>
</dbReference>
<evidence type="ECO:0000256" key="1">
    <source>
        <dbReference type="SAM" id="MobiDB-lite"/>
    </source>
</evidence>
<feature type="region of interest" description="Disordered" evidence="1">
    <location>
        <begin position="19"/>
        <end position="63"/>
    </location>
</feature>
<name>A0A0J7XQL6_9SPHN</name>
<dbReference type="NCBIfam" id="NF033546">
    <property type="entry name" value="transpos_IS21"/>
    <property type="match status" value="1"/>
</dbReference>
<dbReference type="PATRIC" id="fig|1114963.3.peg.1612"/>
<reference evidence="3 5" key="2">
    <citation type="journal article" date="2015" name="G3 (Bethesda)">
        <title>Insights into Ongoing Evolution of the Hexachlorocyclohexane Catabolic Pathway from Comparative Genomics of Ten Sphingomonadaceae Strains.</title>
        <authorList>
            <person name="Pearce S.L."/>
            <person name="Oakeshott J.G."/>
            <person name="Pandey G."/>
        </authorList>
    </citation>
    <scope>NUCLEOTIDE SEQUENCE [LARGE SCALE GENOMIC DNA]</scope>
    <source>
        <strain evidence="3 5">LL02</strain>
    </source>
</reference>
<protein>
    <recommendedName>
        <fullName evidence="2">Integrase catalytic domain-containing protein</fullName>
    </recommendedName>
</protein>
<dbReference type="SUPFAM" id="SSF53098">
    <property type="entry name" value="Ribonuclease H-like"/>
    <property type="match status" value="1"/>
</dbReference>
<dbReference type="GO" id="GO:0015074">
    <property type="term" value="P:DNA integration"/>
    <property type="evidence" value="ECO:0007669"/>
    <property type="project" value="InterPro"/>
</dbReference>
<reference evidence="3" key="1">
    <citation type="submission" date="2014-01" db="EMBL/GenBank/DDBJ databases">
        <authorList>
            <person name="Pearce S."/>
            <person name="Pandey G."/>
            <person name="Oakeshott J."/>
        </authorList>
    </citation>
    <scope>NUCLEOTIDE SEQUENCE</scope>
    <source>
        <strain evidence="3">LL02</strain>
    </source>
</reference>
<comment type="caution">
    <text evidence="3">The sequence shown here is derived from an EMBL/GenBank/DDBJ whole genome shotgun (WGS) entry which is preliminary data.</text>
</comment>
<feature type="compositionally biased region" description="Basic and acidic residues" evidence="1">
    <location>
        <begin position="39"/>
        <end position="51"/>
    </location>
</feature>
<organism evidence="3 5">
    <name type="scientific">Novosphingobium barchaimii LL02</name>
    <dbReference type="NCBI Taxonomy" id="1114963"/>
    <lineage>
        <taxon>Bacteria</taxon>
        <taxon>Pseudomonadati</taxon>
        <taxon>Pseudomonadota</taxon>
        <taxon>Alphaproteobacteria</taxon>
        <taxon>Sphingomonadales</taxon>
        <taxon>Sphingomonadaceae</taxon>
        <taxon>Novosphingobium</taxon>
    </lineage>
</organism>
<dbReference type="InterPro" id="IPR001584">
    <property type="entry name" value="Integrase_cat-core"/>
</dbReference>
<dbReference type="PANTHER" id="PTHR35004:SF7">
    <property type="entry name" value="INTEGRASE PROTEIN"/>
    <property type="match status" value="1"/>
</dbReference>
<dbReference type="Proteomes" id="UP000052268">
    <property type="component" value="Unassembled WGS sequence"/>
</dbReference>
<accession>A0A0J7XQL6</accession>
<dbReference type="AlphaFoldDB" id="A0A0J7XQL6"/>
<dbReference type="InterPro" id="IPR036397">
    <property type="entry name" value="RNaseH_sf"/>
</dbReference>
<evidence type="ECO:0000313" key="3">
    <source>
        <dbReference type="EMBL" id="KMS54201.1"/>
    </source>
</evidence>